<keyword evidence="3" id="KW-0479">Metal-binding</keyword>
<dbReference type="SFLD" id="SFLDG01103">
    <property type="entry name" value="Uncharacterised_Radical_SAM_Su"/>
    <property type="match status" value="1"/>
</dbReference>
<dbReference type="SFLD" id="SFLDS00029">
    <property type="entry name" value="Radical_SAM"/>
    <property type="match status" value="1"/>
</dbReference>
<name>G8QFR6_AZOOP</name>
<dbReference type="GO" id="GO:0003824">
    <property type="term" value="F:catalytic activity"/>
    <property type="evidence" value="ECO:0007669"/>
    <property type="project" value="InterPro"/>
</dbReference>
<dbReference type="InterPro" id="IPR007197">
    <property type="entry name" value="rSAM"/>
</dbReference>
<evidence type="ECO:0000313" key="7">
    <source>
        <dbReference type="EMBL" id="AEV27179.1"/>
    </source>
</evidence>
<dbReference type="CDD" id="cd01335">
    <property type="entry name" value="Radical_SAM"/>
    <property type="match status" value="1"/>
</dbReference>
<dbReference type="AlphaFoldDB" id="G8QFR6"/>
<gene>
    <name evidence="7" type="ordered locus">Dsui_2840</name>
</gene>
<dbReference type="PANTHER" id="PTHR11228:SF7">
    <property type="entry name" value="PQQA PEPTIDE CYCLASE"/>
    <property type="match status" value="1"/>
</dbReference>
<dbReference type="GO" id="GO:0051536">
    <property type="term" value="F:iron-sulfur cluster binding"/>
    <property type="evidence" value="ECO:0007669"/>
    <property type="project" value="UniProtKB-KW"/>
</dbReference>
<protein>
    <submittedName>
        <fullName evidence="7">His-Xaa-Ser repeat-associated downstream radical SAM protein</fullName>
    </submittedName>
</protein>
<feature type="domain" description="Radical SAM core" evidence="6">
    <location>
        <begin position="99"/>
        <end position="326"/>
    </location>
</feature>
<proteinExistence type="predicted"/>
<dbReference type="NCBIfam" id="TIGR03977">
    <property type="entry name" value="rSAM_pair_HxsC"/>
    <property type="match status" value="1"/>
</dbReference>
<dbReference type="InterPro" id="IPR058240">
    <property type="entry name" value="rSAM_sf"/>
</dbReference>
<dbReference type="Pfam" id="PF04055">
    <property type="entry name" value="Radical_SAM"/>
    <property type="match status" value="1"/>
</dbReference>
<dbReference type="PANTHER" id="PTHR11228">
    <property type="entry name" value="RADICAL SAM DOMAIN PROTEIN"/>
    <property type="match status" value="1"/>
</dbReference>
<keyword evidence="2" id="KW-0949">S-adenosyl-L-methionine</keyword>
<sequence length="384" mass="42693">MLTLSGKVIQLQTTMPSGRHLWVLSTNPDLPRPLRCSRAFLINSAVIPSGFSHYLAFGSVPVSLPERATCTVLGNEFSYLGENDVISLTSDGRIRSMFRANSPHNSIMLTEQCNNYCLMCSQPPKNVDDRWLLDEAMELVRLIPRHAAKVMCISGGEPTLLGDGFIDLLHLLKSRLPDAALHVLSNGRRFSNVAFSKKYAAVQHPDLMVGIPVYSADPAKHDYVVQAKGAFDETIRGILNLKRLNQRVEIRVVVHKQTCDGLPALAEYIARNLLFVDQVALMGLEMTGFTRANLESLWIDPVEYKDKLSQAVKILQNYGIKVSVYNQPLCLVSPDIEQAYVKSISDWKNEYAQECGPCTRKSECGGFFSSAIQYGYSGSISPFQ</sequence>
<dbReference type="HOGENOM" id="CLU_055629_0_0_4"/>
<dbReference type="PROSITE" id="PS51918">
    <property type="entry name" value="RADICAL_SAM"/>
    <property type="match status" value="1"/>
</dbReference>
<evidence type="ECO:0000256" key="3">
    <source>
        <dbReference type="ARBA" id="ARBA00022723"/>
    </source>
</evidence>
<organism evidence="7 8">
    <name type="scientific">Azospira oryzae (strain ATCC BAA-33 / DSM 13638 / PS)</name>
    <name type="common">Dechlorosoma suillum</name>
    <dbReference type="NCBI Taxonomy" id="640081"/>
    <lineage>
        <taxon>Bacteria</taxon>
        <taxon>Pseudomonadati</taxon>
        <taxon>Pseudomonadota</taxon>
        <taxon>Betaproteobacteria</taxon>
        <taxon>Rhodocyclales</taxon>
        <taxon>Rhodocyclaceae</taxon>
        <taxon>Azospira</taxon>
    </lineage>
</organism>
<dbReference type="GO" id="GO:0046872">
    <property type="term" value="F:metal ion binding"/>
    <property type="evidence" value="ECO:0007669"/>
    <property type="project" value="UniProtKB-KW"/>
</dbReference>
<dbReference type="eggNOG" id="COG0535">
    <property type="taxonomic scope" value="Bacteria"/>
</dbReference>
<evidence type="ECO:0000313" key="8">
    <source>
        <dbReference type="Proteomes" id="UP000005633"/>
    </source>
</evidence>
<comment type="cofactor">
    <cofactor evidence="1">
        <name>[4Fe-4S] cluster</name>
        <dbReference type="ChEBI" id="CHEBI:49883"/>
    </cofactor>
</comment>
<dbReference type="InterPro" id="IPR050377">
    <property type="entry name" value="Radical_SAM_PqqE_MftC-like"/>
</dbReference>
<dbReference type="Gene3D" id="3.20.20.70">
    <property type="entry name" value="Aldolase class I"/>
    <property type="match status" value="1"/>
</dbReference>
<evidence type="ECO:0000256" key="5">
    <source>
        <dbReference type="ARBA" id="ARBA00023014"/>
    </source>
</evidence>
<evidence type="ECO:0000256" key="1">
    <source>
        <dbReference type="ARBA" id="ARBA00001966"/>
    </source>
</evidence>
<dbReference type="InterPro" id="IPR013785">
    <property type="entry name" value="Aldolase_TIM"/>
</dbReference>
<dbReference type="Proteomes" id="UP000005633">
    <property type="component" value="Chromosome"/>
</dbReference>
<dbReference type="SFLD" id="SFLDG01067">
    <property type="entry name" value="SPASM/twitch_domain_containing"/>
    <property type="match status" value="1"/>
</dbReference>
<dbReference type="KEGG" id="dsu:Dsui_2840"/>
<dbReference type="STRING" id="640081.Dsui_2840"/>
<accession>G8QFR6</accession>
<dbReference type="OrthoDB" id="4501241at2"/>
<dbReference type="EMBL" id="CP003153">
    <property type="protein sequence ID" value="AEV27179.1"/>
    <property type="molecule type" value="Genomic_DNA"/>
</dbReference>
<evidence type="ECO:0000256" key="4">
    <source>
        <dbReference type="ARBA" id="ARBA00023004"/>
    </source>
</evidence>
<keyword evidence="5" id="KW-0411">Iron-sulfur</keyword>
<dbReference type="SUPFAM" id="SSF102114">
    <property type="entry name" value="Radical SAM enzymes"/>
    <property type="match status" value="1"/>
</dbReference>
<dbReference type="InterPro" id="IPR024032">
    <property type="entry name" value="rSAM_paired_HxsC"/>
</dbReference>
<keyword evidence="4" id="KW-0408">Iron</keyword>
<evidence type="ECO:0000256" key="2">
    <source>
        <dbReference type="ARBA" id="ARBA00022691"/>
    </source>
</evidence>
<evidence type="ECO:0000259" key="6">
    <source>
        <dbReference type="PROSITE" id="PS51918"/>
    </source>
</evidence>
<dbReference type="GO" id="GO:0006783">
    <property type="term" value="P:heme biosynthetic process"/>
    <property type="evidence" value="ECO:0007669"/>
    <property type="project" value="TreeGrafter"/>
</dbReference>
<reference evidence="7 8" key="1">
    <citation type="journal article" date="2012" name="J. Bacteriol.">
        <title>Complete genome sequence of the anaerobic perchlorate-reducing bacterium Azospira suillum strain PS.</title>
        <authorList>
            <person name="Byrne-Bailey K.G."/>
            <person name="Coates J.D."/>
        </authorList>
    </citation>
    <scope>NUCLEOTIDE SEQUENCE [LARGE SCALE GENOMIC DNA]</scope>
    <source>
        <strain evidence="8">ATCC BAA-33 / DSM 13638 / PS</strain>
    </source>
</reference>